<keyword evidence="1" id="KW-0547">Nucleotide-binding</keyword>
<reference evidence="1" key="1">
    <citation type="submission" date="2016-09" db="EMBL/GenBank/DDBJ databases">
        <title>Draft genome of thermotolerant cyanobacterium Desertifilum sp. strain IPPAS B-1220.</title>
        <authorList>
            <person name="Sinetova M.A."/>
            <person name="Bolakhan K."/>
            <person name="Zayadan B.K."/>
            <person name="Mironov K.S."/>
            <person name="Ustinova V."/>
            <person name="Kupriyanova E.V."/>
            <person name="Sidorov R.A."/>
            <person name="Skrypnik A.N."/>
            <person name="Gogoleva N.E."/>
            <person name="Gogolev Y.V."/>
            <person name="Los D.A."/>
        </authorList>
    </citation>
    <scope>NUCLEOTIDE SEQUENCE [LARGE SCALE GENOMIC DNA]</scope>
    <source>
        <strain evidence="1">IPPAS B-1220</strain>
    </source>
</reference>
<protein>
    <submittedName>
        <fullName evidence="1">Replication restart DNA helicase PriA</fullName>
    </submittedName>
</protein>
<keyword evidence="1" id="KW-0347">Helicase</keyword>
<accession>A0A1E5QHC6</accession>
<proteinExistence type="predicted"/>
<dbReference type="GO" id="GO:0004386">
    <property type="term" value="F:helicase activity"/>
    <property type="evidence" value="ECO:0007669"/>
    <property type="project" value="UniProtKB-KW"/>
</dbReference>
<dbReference type="EMBL" id="MJGC01000073">
    <property type="protein sequence ID" value="OEJ74090.1"/>
    <property type="molecule type" value="Genomic_DNA"/>
</dbReference>
<dbReference type="AlphaFoldDB" id="A0A1E5QHC6"/>
<organism evidence="1">
    <name type="scientific">Desertifilum tharense IPPAS B-1220</name>
    <dbReference type="NCBI Taxonomy" id="1781255"/>
    <lineage>
        <taxon>Bacteria</taxon>
        <taxon>Bacillati</taxon>
        <taxon>Cyanobacteriota</taxon>
        <taxon>Cyanophyceae</taxon>
        <taxon>Desertifilales</taxon>
        <taxon>Desertifilaceae</taxon>
        <taxon>Desertifilum</taxon>
    </lineage>
</organism>
<comment type="caution">
    <text evidence="1">The sequence shown here is derived from an EMBL/GenBank/DDBJ whole genome shotgun (WGS) entry which is preliminary data.</text>
</comment>
<gene>
    <name evidence="1" type="ORF">BH720_16365</name>
</gene>
<evidence type="ECO:0000313" key="1">
    <source>
        <dbReference type="EMBL" id="OEJ74090.1"/>
    </source>
</evidence>
<dbReference type="OrthoDB" id="466817at2"/>
<sequence length="59" mass="6450">MQLSQVVCCPNCGSQAERNYIADSDQTQTQCLSCDYLLVTCAQSGKVVEAYSPGVFCHR</sequence>
<name>A0A1E5QHC6_9CYAN</name>
<keyword evidence="1" id="KW-0067">ATP-binding</keyword>
<keyword evidence="1" id="KW-0378">Hydrolase</keyword>
<dbReference type="RefSeq" id="WP_069968315.1">
    <property type="nucleotide sequence ID" value="NZ_CM124774.1"/>
</dbReference>